<dbReference type="Proteomes" id="UP001602013">
    <property type="component" value="Unassembled WGS sequence"/>
</dbReference>
<protein>
    <submittedName>
        <fullName evidence="1">Uncharacterized protein</fullName>
    </submittedName>
</protein>
<comment type="caution">
    <text evidence="1">The sequence shown here is derived from an EMBL/GenBank/DDBJ whole genome shotgun (WGS) entry which is preliminary data.</text>
</comment>
<dbReference type="RefSeq" id="WP_387408505.1">
    <property type="nucleotide sequence ID" value="NZ_JBIASD010000001.1"/>
</dbReference>
<evidence type="ECO:0000313" key="2">
    <source>
        <dbReference type="Proteomes" id="UP001602013"/>
    </source>
</evidence>
<proteinExistence type="predicted"/>
<keyword evidence="2" id="KW-1185">Reference proteome</keyword>
<reference evidence="1 2" key="1">
    <citation type="submission" date="2024-10" db="EMBL/GenBank/DDBJ databases">
        <title>The Natural Products Discovery Center: Release of the First 8490 Sequenced Strains for Exploring Actinobacteria Biosynthetic Diversity.</title>
        <authorList>
            <person name="Kalkreuter E."/>
            <person name="Kautsar S.A."/>
            <person name="Yang D."/>
            <person name="Bader C.D."/>
            <person name="Teijaro C.N."/>
            <person name="Fluegel L."/>
            <person name="Davis C.M."/>
            <person name="Simpson J.R."/>
            <person name="Lauterbach L."/>
            <person name="Steele A.D."/>
            <person name="Gui C."/>
            <person name="Meng S."/>
            <person name="Li G."/>
            <person name="Viehrig K."/>
            <person name="Ye F."/>
            <person name="Su P."/>
            <person name="Kiefer A.F."/>
            <person name="Nichols A."/>
            <person name="Cepeda A.J."/>
            <person name="Yan W."/>
            <person name="Fan B."/>
            <person name="Jiang Y."/>
            <person name="Adhikari A."/>
            <person name="Zheng C.-J."/>
            <person name="Schuster L."/>
            <person name="Cowan T.M."/>
            <person name="Smanski M.J."/>
            <person name="Chevrette M.G."/>
            <person name="De Carvalho L.P.S."/>
            <person name="Shen B."/>
        </authorList>
    </citation>
    <scope>NUCLEOTIDE SEQUENCE [LARGE SCALE GENOMIC DNA]</scope>
    <source>
        <strain evidence="1 2">NPDC002173</strain>
    </source>
</reference>
<accession>A0ABW6SHD3</accession>
<organism evidence="1 2">
    <name type="scientific">Microtetraspora malaysiensis</name>
    <dbReference type="NCBI Taxonomy" id="161358"/>
    <lineage>
        <taxon>Bacteria</taxon>
        <taxon>Bacillati</taxon>
        <taxon>Actinomycetota</taxon>
        <taxon>Actinomycetes</taxon>
        <taxon>Streptosporangiales</taxon>
        <taxon>Streptosporangiaceae</taxon>
        <taxon>Microtetraspora</taxon>
    </lineage>
</organism>
<name>A0ABW6SHD3_9ACTN</name>
<gene>
    <name evidence="1" type="ORF">ACFYXI_02320</name>
</gene>
<sequence length="101" mass="10887">MGVEREEFAAMLRELKERSGRSYGALATRLYVSTSTLLPQRHVLGSGRSRVLSPGRGRGEHALALGYLLHVGEEVGAALDDAGSGAYGRRSTRGWISSMLI</sequence>
<dbReference type="EMBL" id="JBIASD010000001">
    <property type="protein sequence ID" value="MFF3664402.1"/>
    <property type="molecule type" value="Genomic_DNA"/>
</dbReference>
<evidence type="ECO:0000313" key="1">
    <source>
        <dbReference type="EMBL" id="MFF3664402.1"/>
    </source>
</evidence>